<keyword evidence="7" id="KW-1185">Reference proteome</keyword>
<protein>
    <recommendedName>
        <fullName evidence="5">Translocation and assembly module TamB C-terminal domain-containing protein</fullName>
    </recommendedName>
</protein>
<dbReference type="InterPro" id="IPR007452">
    <property type="entry name" value="TamB_C"/>
</dbReference>
<evidence type="ECO:0000256" key="4">
    <source>
        <dbReference type="ARBA" id="ARBA00023136"/>
    </source>
</evidence>
<dbReference type="RefSeq" id="WP_338528525.1">
    <property type="nucleotide sequence ID" value="NZ_CP030941.1"/>
</dbReference>
<proteinExistence type="predicted"/>
<evidence type="ECO:0000256" key="2">
    <source>
        <dbReference type="ARBA" id="ARBA00022692"/>
    </source>
</evidence>
<dbReference type="Proteomes" id="UP001342418">
    <property type="component" value="Chromosome"/>
</dbReference>
<evidence type="ECO:0000313" key="6">
    <source>
        <dbReference type="EMBL" id="UUP16073.1"/>
    </source>
</evidence>
<dbReference type="EMBL" id="CP030941">
    <property type="protein sequence ID" value="UUP16073.1"/>
    <property type="molecule type" value="Genomic_DNA"/>
</dbReference>
<feature type="domain" description="Translocation and assembly module TamB C-terminal" evidence="5">
    <location>
        <begin position="1060"/>
        <end position="1410"/>
    </location>
</feature>
<gene>
    <name evidence="6" type="ORF">NTH_00513</name>
</gene>
<keyword evidence="4" id="KW-0472">Membrane</keyword>
<sequence>MPELPIAVNLENLEIERLAFDEDVFGLQSVLTVEGSLAIEGGSLDTSLSIVRLDGPGGRLTLDAQYANETQQLDIDVALREPENGVLANLLDIEGRPPLALTLAGSGPIDQLDLNMTLAADGAPVLEGTGRFRQRAGGLGFNVDVGGPIARIVPERFRPFFGEDTRLQASGMAKEAGGVLLENLTLSSAALSLEAAAETASDGFLTSLSVDAEIGDDDAEAVLLPVAGGETSVRRATLSATYGEAGNQRWQAALNLYDLQTGAFAAETATLDMSGIAENLQTPAERHITYEIDGTVAGITAERADIAEALGDTVRLRADGGWTAGQPFTIADAQLSGNDLGISLAGDVADFAFRGDIGVEAASIAPFSGFAGRELAGGLDLQATGEVRPISGAFDLVLDGVGEDLRLGIEQIAPLLEGETRISGRIARGPEGIVADGFTIANDQLTLRADGTYASDAADIRLNGGVADLSLIDERLSGRLLVEGSAMGGAEGLSLNLISRIEDGSLLGKPLTDASLEFDGMRQDSALTGRLTGDAFLDGARVELQTDIVLAAGEKRLNGIDFRAGGARLRGDIAQDREGMLTGELELDAPNISTAAALALVEATGSANARITLQPRGETQHATINGIIRDLESDRLSVGVADIEAEIGNLFGVPRVEGALHAEDLTAAGVEVAVLNATADTQASQTEFDLDARLAHGTQIDVAGLLAPQDGGYRLRLDQAQLQEGGATARLLEPATVLVQGSEISFDEIRLDIAGGTVTARGEAADTLDIAVSLDSVPLSIANAIRPDLSLGGTVSGTAEIGGSRDAPQISFDVTGTGITAEALREAGVASLDVDAQGRTADNMLSLRADVTSPGGLSARVEGSVPLDQDGQLALDVALQAFPLSLLNQQMPDLDLSGTLTGNAAITGTLADPRARFSLEASGLSARPLNEFGAGPIELSATGSFADGTVTLSTLEASGPSGLSVSASGRVPLGGGGLAVDLRGSVPLALGNRLLADRGTQLAGTLLADIRIGGSLENPSLSGSISTRDGAAVDPMTNLRLNDITLDAALQGDTVTIRSATAALAAGGTVTLSGTISTNAAAGFPADLTIRLDEARYVDGEMVSATISGTLALRGPLARDPLLSGELTVDRAEILVPENLGGGVEHIDVRHISPPPDVAATLRRARADDGTPVPGGRPSVLRLDVQLNAPARIFVRGRGLDAELGGSVRLTGPVTSIRPVGGFRLIRGRLSILGQRIVFDEGTVTLVGDLDPYLNFVARSTSGEITVFITVTGRVSDLNIDFSSQPELPEDEVLAQLIFKRGIGELSPLQLAQLAAAAAELAGGGDTSLLGSLRDAVGLDDLDVVTDTEGNTAVRAGRYIQENIYLGVEAGAKGSTRGTINLDITENLKARGAVGADGESSLGLFYEKDY</sequence>
<dbReference type="PANTHER" id="PTHR36985:SF1">
    <property type="entry name" value="TRANSLOCATION AND ASSEMBLY MODULE SUBUNIT TAMB"/>
    <property type="match status" value="1"/>
</dbReference>
<keyword evidence="2" id="KW-0812">Transmembrane</keyword>
<dbReference type="PANTHER" id="PTHR36985">
    <property type="entry name" value="TRANSLOCATION AND ASSEMBLY MODULE SUBUNIT TAMB"/>
    <property type="match status" value="1"/>
</dbReference>
<dbReference type="Pfam" id="PF04357">
    <property type="entry name" value="TamB"/>
    <property type="match status" value="1"/>
</dbReference>
<keyword evidence="3" id="KW-1133">Transmembrane helix</keyword>
<evidence type="ECO:0000256" key="1">
    <source>
        <dbReference type="ARBA" id="ARBA00004167"/>
    </source>
</evidence>
<organism evidence="6 7">
    <name type="scientific">Nitratireductor thuwali</name>
    <dbReference type="NCBI Taxonomy" id="2267699"/>
    <lineage>
        <taxon>Bacteria</taxon>
        <taxon>Pseudomonadati</taxon>
        <taxon>Pseudomonadota</taxon>
        <taxon>Alphaproteobacteria</taxon>
        <taxon>Hyphomicrobiales</taxon>
        <taxon>Phyllobacteriaceae</taxon>
        <taxon>Nitratireductor</taxon>
    </lineage>
</organism>
<evidence type="ECO:0000259" key="5">
    <source>
        <dbReference type="Pfam" id="PF04357"/>
    </source>
</evidence>
<evidence type="ECO:0000313" key="7">
    <source>
        <dbReference type="Proteomes" id="UP001342418"/>
    </source>
</evidence>
<accession>A0ABY5MDD3</accession>
<reference evidence="6 7" key="1">
    <citation type="submission" date="2018-07" db="EMBL/GenBank/DDBJ databases">
        <title>Genome sequence of Nitratireductor thuwali#1536.</title>
        <authorList>
            <person name="Michoud G."/>
            <person name="Merlino G."/>
            <person name="Sefrji F.O."/>
            <person name="Daffonchio D."/>
        </authorList>
    </citation>
    <scope>NUCLEOTIDE SEQUENCE [LARGE SCALE GENOMIC DNA]</scope>
    <source>
        <strain evidence="7">Nit1536</strain>
    </source>
</reference>
<evidence type="ECO:0000256" key="3">
    <source>
        <dbReference type="ARBA" id="ARBA00022989"/>
    </source>
</evidence>
<comment type="subcellular location">
    <subcellularLocation>
        <location evidence="1">Membrane</location>
        <topology evidence="1">Single-pass membrane protein</topology>
    </subcellularLocation>
</comment>
<name>A0ABY5MDD3_9HYPH</name>